<evidence type="ECO:0000313" key="1">
    <source>
        <dbReference type="EMBL" id="TCS76782.1"/>
    </source>
</evidence>
<dbReference type="RefSeq" id="WP_132551251.1">
    <property type="nucleotide sequence ID" value="NZ_SMAA01000020.1"/>
</dbReference>
<protein>
    <submittedName>
        <fullName evidence="1">Uncharacterized protein DUF1848</fullName>
    </submittedName>
</protein>
<dbReference type="OrthoDB" id="9771212at2"/>
<dbReference type="Pfam" id="PF08902">
    <property type="entry name" value="DUF1848"/>
    <property type="match status" value="1"/>
</dbReference>
<keyword evidence="2" id="KW-1185">Reference proteome</keyword>
<dbReference type="EMBL" id="SMAA01000020">
    <property type="protein sequence ID" value="TCS76782.1"/>
    <property type="molecule type" value="Genomic_DNA"/>
</dbReference>
<reference evidence="1 2" key="1">
    <citation type="submission" date="2019-03" db="EMBL/GenBank/DDBJ databases">
        <title>Genomic Encyclopedia of Type Strains, Phase IV (KMG-IV): sequencing the most valuable type-strain genomes for metagenomic binning, comparative biology and taxonomic classification.</title>
        <authorList>
            <person name="Goeker M."/>
        </authorList>
    </citation>
    <scope>NUCLEOTIDE SEQUENCE [LARGE SCALE GENOMIC DNA]</scope>
    <source>
        <strain evidence="1 2">DSM 20467</strain>
    </source>
</reference>
<gene>
    <name evidence="1" type="ORF">EDC37_12027</name>
</gene>
<dbReference type="Proteomes" id="UP000295188">
    <property type="component" value="Unassembled WGS sequence"/>
</dbReference>
<comment type="caution">
    <text evidence="1">The sequence shown here is derived from an EMBL/GenBank/DDBJ whole genome shotgun (WGS) entry which is preliminary data.</text>
</comment>
<accession>A0A4R3K2U5</accession>
<sequence length="312" mass="36059">MIISASRRTDIPAFYADWLMTRLREGYVLVPNPRNKQHYSRVKLTPQTVDCFVFWTKNPAPMLPRLKLLDTMGYNFYFQFTLTPYGRNIEVNLPAKNDLLHTFRALSRLIGPERVVWRYDPIIMTKQMTVYYHINCFRKMTAALEGFTHSCIFSFLDFYTKLRRPLYDMGAAVIKQTEMFQLAESFAEIAQKHNIKLFACSEAVDLSRYGIKPACCIDAGLIEKIIKWPIRHTHDHNQRNGCNCAESIDIGMYDSCLNGCKYCYATSSLQAVQKNRLLHDVSAPVLFGKLPRGAVLSERKAESLKIRQGRLF</sequence>
<dbReference type="AlphaFoldDB" id="A0A4R3K2U5"/>
<organism evidence="1 2">
    <name type="scientific">Pectinatus cerevisiiphilus</name>
    <dbReference type="NCBI Taxonomy" id="86956"/>
    <lineage>
        <taxon>Bacteria</taxon>
        <taxon>Bacillati</taxon>
        <taxon>Bacillota</taxon>
        <taxon>Negativicutes</taxon>
        <taxon>Selenomonadales</taxon>
        <taxon>Selenomonadaceae</taxon>
        <taxon>Pectinatus</taxon>
    </lineage>
</organism>
<dbReference type="InterPro" id="IPR014998">
    <property type="entry name" value="DUF1848"/>
</dbReference>
<evidence type="ECO:0000313" key="2">
    <source>
        <dbReference type="Proteomes" id="UP000295188"/>
    </source>
</evidence>
<proteinExistence type="predicted"/>
<name>A0A4R3K2U5_9FIRM</name>